<dbReference type="PANTHER" id="PTHR39321">
    <property type="entry name" value="NICOTINATE-NUCLEOTIDE ADENYLYLTRANSFERASE-RELATED"/>
    <property type="match status" value="1"/>
</dbReference>
<dbReference type="NCBIfam" id="TIGR00482">
    <property type="entry name" value="nicotinate (nicotinamide) nucleotide adenylyltransferase"/>
    <property type="match status" value="1"/>
</dbReference>
<evidence type="ECO:0000256" key="10">
    <source>
        <dbReference type="ARBA" id="ARBA00048721"/>
    </source>
</evidence>
<evidence type="ECO:0000256" key="9">
    <source>
        <dbReference type="ARBA" id="ARBA00023027"/>
    </source>
</evidence>
<reference evidence="13" key="1">
    <citation type="submission" date="2022-01" db="EMBL/GenBank/DDBJ databases">
        <authorList>
            <person name="Jo J.-H."/>
            <person name="Im W.-T."/>
        </authorList>
    </citation>
    <scope>NUCLEOTIDE SEQUENCE</scope>
    <source>
        <strain evidence="13">NA20</strain>
    </source>
</reference>
<feature type="domain" description="Cytidyltransferase-like" evidence="12">
    <location>
        <begin position="5"/>
        <end position="162"/>
    </location>
</feature>
<dbReference type="EMBL" id="JAKLTR010000001">
    <property type="protein sequence ID" value="MCG2612991.1"/>
    <property type="molecule type" value="Genomic_DNA"/>
</dbReference>
<evidence type="ECO:0000256" key="4">
    <source>
        <dbReference type="ARBA" id="ARBA00022642"/>
    </source>
</evidence>
<keyword evidence="9 11" id="KW-0520">NAD</keyword>
<keyword evidence="14" id="KW-1185">Reference proteome</keyword>
<keyword evidence="4 11" id="KW-0662">Pyridine nucleotide biosynthesis</keyword>
<dbReference type="Gene3D" id="3.40.50.620">
    <property type="entry name" value="HUPs"/>
    <property type="match status" value="1"/>
</dbReference>
<dbReference type="SUPFAM" id="SSF52374">
    <property type="entry name" value="Nucleotidylyl transferase"/>
    <property type="match status" value="1"/>
</dbReference>
<comment type="function">
    <text evidence="1 11">Catalyzes the reversible adenylation of nicotinate mononucleotide (NaMN) to nicotinic acid adenine dinucleotide (NaAD).</text>
</comment>
<dbReference type="InterPro" id="IPR004821">
    <property type="entry name" value="Cyt_trans-like"/>
</dbReference>
<dbReference type="CDD" id="cd02165">
    <property type="entry name" value="NMNAT"/>
    <property type="match status" value="1"/>
</dbReference>
<dbReference type="InterPro" id="IPR005248">
    <property type="entry name" value="NadD/NMNAT"/>
</dbReference>
<keyword evidence="7 11" id="KW-0547">Nucleotide-binding</keyword>
<dbReference type="Pfam" id="PF01467">
    <property type="entry name" value="CTP_transf_like"/>
    <property type="match status" value="1"/>
</dbReference>
<evidence type="ECO:0000256" key="11">
    <source>
        <dbReference type="HAMAP-Rule" id="MF_00244"/>
    </source>
</evidence>
<evidence type="ECO:0000259" key="12">
    <source>
        <dbReference type="Pfam" id="PF01467"/>
    </source>
</evidence>
<evidence type="ECO:0000256" key="7">
    <source>
        <dbReference type="ARBA" id="ARBA00022741"/>
    </source>
</evidence>
<keyword evidence="6 11" id="KW-0548">Nucleotidyltransferase</keyword>
<evidence type="ECO:0000313" key="13">
    <source>
        <dbReference type="EMBL" id="MCG2612991.1"/>
    </source>
</evidence>
<name>A0ABS9KKZ6_9BACT</name>
<comment type="caution">
    <text evidence="13">The sequence shown here is derived from an EMBL/GenBank/DDBJ whole genome shotgun (WGS) entry which is preliminary data.</text>
</comment>
<gene>
    <name evidence="11" type="primary">nadD</name>
    <name evidence="13" type="ORF">LZZ85_01825</name>
</gene>
<comment type="similarity">
    <text evidence="3 11">Belongs to the NadD family.</text>
</comment>
<evidence type="ECO:0000256" key="5">
    <source>
        <dbReference type="ARBA" id="ARBA00022679"/>
    </source>
</evidence>
<evidence type="ECO:0000256" key="6">
    <source>
        <dbReference type="ARBA" id="ARBA00022695"/>
    </source>
</evidence>
<keyword evidence="5 11" id="KW-0808">Transferase</keyword>
<protein>
    <recommendedName>
        <fullName evidence="11">Probable nicotinate-nucleotide adenylyltransferase</fullName>
        <ecNumber evidence="11">2.7.7.18</ecNumber>
    </recommendedName>
    <alternativeName>
        <fullName evidence="11">Deamido-NAD(+) diphosphorylase</fullName>
    </alternativeName>
    <alternativeName>
        <fullName evidence="11">Deamido-NAD(+) pyrophosphorylase</fullName>
    </alternativeName>
    <alternativeName>
        <fullName evidence="11">Nicotinate mononucleotide adenylyltransferase</fullName>
        <shortName evidence="11">NaMN adenylyltransferase</shortName>
    </alternativeName>
</protein>
<evidence type="ECO:0000256" key="2">
    <source>
        <dbReference type="ARBA" id="ARBA00005019"/>
    </source>
</evidence>
<comment type="pathway">
    <text evidence="2 11">Cofactor biosynthesis; NAD(+) biosynthesis; deamido-NAD(+) from nicotinate D-ribonucleotide: step 1/1.</text>
</comment>
<evidence type="ECO:0000256" key="1">
    <source>
        <dbReference type="ARBA" id="ARBA00002324"/>
    </source>
</evidence>
<evidence type="ECO:0000313" key="14">
    <source>
        <dbReference type="Proteomes" id="UP001165367"/>
    </source>
</evidence>
<dbReference type="NCBIfam" id="TIGR00125">
    <property type="entry name" value="cyt_tran_rel"/>
    <property type="match status" value="1"/>
</dbReference>
<dbReference type="InterPro" id="IPR014729">
    <property type="entry name" value="Rossmann-like_a/b/a_fold"/>
</dbReference>
<dbReference type="Proteomes" id="UP001165367">
    <property type="component" value="Unassembled WGS sequence"/>
</dbReference>
<proteinExistence type="inferred from homology"/>
<dbReference type="GO" id="GO:0004515">
    <property type="term" value="F:nicotinate-nucleotide adenylyltransferase activity"/>
    <property type="evidence" value="ECO:0007669"/>
    <property type="project" value="UniProtKB-EC"/>
</dbReference>
<accession>A0ABS9KKZ6</accession>
<dbReference type="PANTHER" id="PTHR39321:SF3">
    <property type="entry name" value="PHOSPHOPANTETHEINE ADENYLYLTRANSFERASE"/>
    <property type="match status" value="1"/>
</dbReference>
<dbReference type="HAMAP" id="MF_00244">
    <property type="entry name" value="NaMN_adenylyltr"/>
    <property type="match status" value="1"/>
</dbReference>
<dbReference type="EC" id="2.7.7.18" evidence="11"/>
<evidence type="ECO:0000256" key="8">
    <source>
        <dbReference type="ARBA" id="ARBA00022840"/>
    </source>
</evidence>
<dbReference type="RefSeq" id="WP_237868216.1">
    <property type="nucleotide sequence ID" value="NZ_JAKLTR010000001.1"/>
</dbReference>
<keyword evidence="8 11" id="KW-0067">ATP-binding</keyword>
<comment type="catalytic activity">
    <reaction evidence="10 11">
        <text>nicotinate beta-D-ribonucleotide + ATP + H(+) = deamido-NAD(+) + diphosphate</text>
        <dbReference type="Rhea" id="RHEA:22860"/>
        <dbReference type="ChEBI" id="CHEBI:15378"/>
        <dbReference type="ChEBI" id="CHEBI:30616"/>
        <dbReference type="ChEBI" id="CHEBI:33019"/>
        <dbReference type="ChEBI" id="CHEBI:57502"/>
        <dbReference type="ChEBI" id="CHEBI:58437"/>
        <dbReference type="EC" id="2.7.7.18"/>
    </reaction>
</comment>
<evidence type="ECO:0000256" key="3">
    <source>
        <dbReference type="ARBA" id="ARBA00009014"/>
    </source>
</evidence>
<organism evidence="13 14">
    <name type="scientific">Terrimonas ginsenosidimutans</name>
    <dbReference type="NCBI Taxonomy" id="2908004"/>
    <lineage>
        <taxon>Bacteria</taxon>
        <taxon>Pseudomonadati</taxon>
        <taxon>Bacteroidota</taxon>
        <taxon>Chitinophagia</taxon>
        <taxon>Chitinophagales</taxon>
        <taxon>Chitinophagaceae</taxon>
        <taxon>Terrimonas</taxon>
    </lineage>
</organism>
<sequence>MKIGLYFGSFNPVHIGHLIIANHLLNVTDIEKIWFVLSPQNPFKVNHSLLNEYDRLHLLRTAIADDPRMKASEIEFSLPKPSFTSVTLAHLSERYPGYDFSVVMGSDSFQNLHKWKNYEYIISNHSIYIYTRPGFAIENNIGAKVIELDAPLLQISATEIRELIREGKSIRYMIPENVRQEIDKGGYYKSKK</sequence>